<proteinExistence type="predicted"/>
<dbReference type="RefSeq" id="XP_070860430.1">
    <property type="nucleotide sequence ID" value="XM_071000484.1"/>
</dbReference>
<feature type="region of interest" description="Disordered" evidence="1">
    <location>
        <begin position="454"/>
        <end position="510"/>
    </location>
</feature>
<dbReference type="EMBL" id="JABSNW010000003">
    <property type="protein sequence ID" value="KAL2889250.1"/>
    <property type="molecule type" value="Genomic_DNA"/>
</dbReference>
<reference evidence="2 3" key="1">
    <citation type="submission" date="2020-05" db="EMBL/GenBank/DDBJ databases">
        <title>Ceratocystis lukuohia genome.</title>
        <authorList>
            <person name="Harrington T.C."/>
            <person name="Kim K."/>
            <person name="Mayers C.G."/>
        </authorList>
    </citation>
    <scope>NUCLEOTIDE SEQUENCE [LARGE SCALE GENOMIC DNA]</scope>
    <source>
        <strain evidence="2 3">C4212</strain>
    </source>
</reference>
<feature type="compositionally biased region" description="Acidic residues" evidence="1">
    <location>
        <begin position="23"/>
        <end position="33"/>
    </location>
</feature>
<keyword evidence="3" id="KW-1185">Reference proteome</keyword>
<feature type="region of interest" description="Disordered" evidence="1">
    <location>
        <begin position="14"/>
        <end position="39"/>
    </location>
</feature>
<accession>A0ABR4MM01</accession>
<protein>
    <submittedName>
        <fullName evidence="2">Protein GVP36</fullName>
    </submittedName>
</protein>
<dbReference type="InterPro" id="IPR053029">
    <property type="entry name" value="RNA_pol_I-specific_init_factor"/>
</dbReference>
<feature type="compositionally biased region" description="Acidic residues" evidence="1">
    <location>
        <begin position="458"/>
        <end position="474"/>
    </location>
</feature>
<dbReference type="GeneID" id="98117568"/>
<dbReference type="PANTHER" id="PTHR28244">
    <property type="entry name" value="RNA POLYMERASE I-SPECIFIC TRANSCRIPTION INITIATION FACTOR RRN11"/>
    <property type="match status" value="1"/>
</dbReference>
<feature type="region of interest" description="Disordered" evidence="1">
    <location>
        <begin position="324"/>
        <end position="348"/>
    </location>
</feature>
<feature type="compositionally biased region" description="Basic and acidic residues" evidence="1">
    <location>
        <begin position="121"/>
        <end position="131"/>
    </location>
</feature>
<evidence type="ECO:0000256" key="1">
    <source>
        <dbReference type="SAM" id="MobiDB-lite"/>
    </source>
</evidence>
<evidence type="ECO:0000313" key="2">
    <source>
        <dbReference type="EMBL" id="KAL2889250.1"/>
    </source>
</evidence>
<gene>
    <name evidence="2" type="ORF">HOO65_030751</name>
</gene>
<sequence>MSYINLPEWANIRSRKRRAESDIDHDDYADDYEAGPNGLVGARQRFASSINPLSHSEDTLMQMSLAGLPDSAELPSKKHRNFPHQALPSKRARQREEDPSDGDLEAADGLPNNGELAADEGLLKAEDETRHTGSKNKKSQTLSRNNKARNRNRSRADGSRSSGGPEAEVRRYLDPMLDAIYILLDRDEVTRAQRLFAAVLRLPALEDADARIDIRRYNMWAIGAELLMRAGEEERAEAESRAGKSPRKRWGCSANMPRVREYFQQLILQYPWKLSISLGLTAKDFWLALLSCEVYDAYIEHVLALEDIAMRAAQMDGEGCAAMYSGPDTTESGGHREPKEPSSRQWRVSQEEVLRERTYASITKVLEPVHELLERLPYSREPRINHVYATALLFAADVAVPTSDAGPQAGGGAHGRNEARRERLQLRSLAKAALTKAMDRGVDVGAAVRERLKMGEFAESDDEEEDQEEYEDENGNGQESERGDLRDNQEEYQDDDSDLANSLLPIRNKA</sequence>
<feature type="region of interest" description="Disordered" evidence="1">
    <location>
        <begin position="70"/>
        <end position="167"/>
    </location>
</feature>
<name>A0ABR4MM01_9PEZI</name>
<dbReference type="PANTHER" id="PTHR28244:SF1">
    <property type="entry name" value="RNA POLYMERASE I-SPECIFIC TRANSCRIPTION INITIATION FACTOR RRN11"/>
    <property type="match status" value="1"/>
</dbReference>
<comment type="caution">
    <text evidence="2">The sequence shown here is derived from an EMBL/GenBank/DDBJ whole genome shotgun (WGS) entry which is preliminary data.</text>
</comment>
<organism evidence="2 3">
    <name type="scientific">Ceratocystis lukuohia</name>
    <dbReference type="NCBI Taxonomy" id="2019550"/>
    <lineage>
        <taxon>Eukaryota</taxon>
        <taxon>Fungi</taxon>
        <taxon>Dikarya</taxon>
        <taxon>Ascomycota</taxon>
        <taxon>Pezizomycotina</taxon>
        <taxon>Sordariomycetes</taxon>
        <taxon>Hypocreomycetidae</taxon>
        <taxon>Microascales</taxon>
        <taxon>Ceratocystidaceae</taxon>
        <taxon>Ceratocystis</taxon>
    </lineage>
</organism>
<feature type="compositionally biased region" description="Basic and acidic residues" evidence="1">
    <location>
        <begin position="333"/>
        <end position="342"/>
    </location>
</feature>
<dbReference type="Proteomes" id="UP001610728">
    <property type="component" value="Unassembled WGS sequence"/>
</dbReference>
<feature type="compositionally biased region" description="Basic and acidic residues" evidence="1">
    <location>
        <begin position="479"/>
        <end position="489"/>
    </location>
</feature>
<evidence type="ECO:0000313" key="3">
    <source>
        <dbReference type="Proteomes" id="UP001610728"/>
    </source>
</evidence>